<dbReference type="Pfam" id="PF03151">
    <property type="entry name" value="TPT"/>
    <property type="match status" value="1"/>
</dbReference>
<evidence type="ECO:0000256" key="2">
    <source>
        <dbReference type="ARBA" id="ARBA00022692"/>
    </source>
</evidence>
<dbReference type="GO" id="GO:0016020">
    <property type="term" value="C:membrane"/>
    <property type="evidence" value="ECO:0007669"/>
    <property type="project" value="UniProtKB-SubCell"/>
</dbReference>
<keyword evidence="8" id="KW-1185">Reference proteome</keyword>
<evidence type="ECO:0000256" key="3">
    <source>
        <dbReference type="ARBA" id="ARBA00022989"/>
    </source>
</evidence>
<reference evidence="7 8" key="1">
    <citation type="submission" date="2020-02" db="EMBL/GenBank/DDBJ databases">
        <title>Draft genome sequence of Haematococcus lacustris strain NIES-144.</title>
        <authorList>
            <person name="Morimoto D."/>
            <person name="Nakagawa S."/>
            <person name="Yoshida T."/>
            <person name="Sawayama S."/>
        </authorList>
    </citation>
    <scope>NUCLEOTIDE SEQUENCE [LARGE SCALE GENOMIC DNA]</scope>
    <source>
        <strain evidence="7 8">NIES-144</strain>
    </source>
</reference>
<feature type="transmembrane region" description="Helical" evidence="5">
    <location>
        <begin position="203"/>
        <end position="227"/>
    </location>
</feature>
<feature type="domain" description="Sugar phosphate transporter" evidence="6">
    <location>
        <begin position="4"/>
        <end position="255"/>
    </location>
</feature>
<dbReference type="InterPro" id="IPR050186">
    <property type="entry name" value="TPT_transporter"/>
</dbReference>
<proteinExistence type="predicted"/>
<gene>
    <name evidence="7" type="ORF">HaLaN_05811</name>
</gene>
<feature type="transmembrane region" description="Helical" evidence="5">
    <location>
        <begin position="50"/>
        <end position="70"/>
    </location>
</feature>
<dbReference type="InterPro" id="IPR004853">
    <property type="entry name" value="Sugar_P_trans_dom"/>
</dbReference>
<evidence type="ECO:0000256" key="5">
    <source>
        <dbReference type="SAM" id="Phobius"/>
    </source>
</evidence>
<feature type="transmembrane region" description="Helical" evidence="5">
    <location>
        <begin position="164"/>
        <end position="183"/>
    </location>
</feature>
<comment type="subcellular location">
    <subcellularLocation>
        <location evidence="1">Membrane</location>
        <topology evidence="1">Multi-pass membrane protein</topology>
    </subcellularLocation>
</comment>
<comment type="caution">
    <text evidence="7">The sequence shown here is derived from an EMBL/GenBank/DDBJ whole genome shotgun (WGS) entry which is preliminary data.</text>
</comment>
<feature type="transmembrane region" description="Helical" evidence="5">
    <location>
        <begin position="133"/>
        <end position="152"/>
    </location>
</feature>
<dbReference type="Proteomes" id="UP000485058">
    <property type="component" value="Unassembled WGS sequence"/>
</dbReference>
<organism evidence="7 8">
    <name type="scientific">Haematococcus lacustris</name>
    <name type="common">Green alga</name>
    <name type="synonym">Haematococcus pluvialis</name>
    <dbReference type="NCBI Taxonomy" id="44745"/>
    <lineage>
        <taxon>Eukaryota</taxon>
        <taxon>Viridiplantae</taxon>
        <taxon>Chlorophyta</taxon>
        <taxon>core chlorophytes</taxon>
        <taxon>Chlorophyceae</taxon>
        <taxon>CS clade</taxon>
        <taxon>Chlamydomonadales</taxon>
        <taxon>Haematococcaceae</taxon>
        <taxon>Haematococcus</taxon>
    </lineage>
</organism>
<feature type="transmembrane region" description="Helical" evidence="5">
    <location>
        <begin position="239"/>
        <end position="259"/>
    </location>
</feature>
<feature type="non-terminal residue" evidence="7">
    <location>
        <position position="1"/>
    </location>
</feature>
<keyword evidence="2 5" id="KW-0812">Transmembrane</keyword>
<evidence type="ECO:0000313" key="8">
    <source>
        <dbReference type="Proteomes" id="UP000485058"/>
    </source>
</evidence>
<keyword evidence="4 5" id="KW-0472">Membrane</keyword>
<evidence type="ECO:0000256" key="4">
    <source>
        <dbReference type="ARBA" id="ARBA00023136"/>
    </source>
</evidence>
<name>A0A699YVH8_HAELA</name>
<dbReference type="PANTHER" id="PTHR11132">
    <property type="entry name" value="SOLUTE CARRIER FAMILY 35"/>
    <property type="match status" value="1"/>
</dbReference>
<dbReference type="EMBL" id="BLLF01000320">
    <property type="protein sequence ID" value="GFH10489.1"/>
    <property type="molecule type" value="Genomic_DNA"/>
</dbReference>
<feature type="transmembrane region" description="Helical" evidence="5">
    <location>
        <begin position="20"/>
        <end position="43"/>
    </location>
</feature>
<protein>
    <submittedName>
        <fullName evidence="7">TPT domain-containing protein</fullName>
    </submittedName>
</protein>
<evidence type="ECO:0000256" key="1">
    <source>
        <dbReference type="ARBA" id="ARBA00004141"/>
    </source>
</evidence>
<sequence>MIVFANKWVFQHYNFKFVFALTWIHTVFTWVGMNVLSQIGFFVPKKIPNVKLIPIALGYVGYIVLCNVSLNINSVGFYQIMKIAIAPTVVVMEFFMFNKLPSRLMICSVLVVCMGITVATVSDTVAISNSMGLIVGVAATLVTALYQIWAGSKQRELQANSSQLLHAYTPHAVWLLGVLVPIFEPIGWKDAAPGTLLGYQFTWDAVAAIVISAMLGILVSLSTFLVIGTTSSLTYNIVGHLKTVIILTGGVLVFGVRGLQAAG</sequence>
<keyword evidence="3 5" id="KW-1133">Transmembrane helix</keyword>
<accession>A0A699YVH8</accession>
<feature type="transmembrane region" description="Helical" evidence="5">
    <location>
        <begin position="104"/>
        <end position="127"/>
    </location>
</feature>
<evidence type="ECO:0000259" key="6">
    <source>
        <dbReference type="Pfam" id="PF03151"/>
    </source>
</evidence>
<dbReference type="AlphaFoldDB" id="A0A699YVH8"/>
<evidence type="ECO:0000313" key="7">
    <source>
        <dbReference type="EMBL" id="GFH10489.1"/>
    </source>
</evidence>